<keyword evidence="2" id="KW-1185">Reference proteome</keyword>
<gene>
    <name evidence="1" type="ORF">DL89DRAFT_282609</name>
</gene>
<sequence>MANNIPLIASGNAPTQLATANDPTVTSIPMVQHSHHSGAAVQTPQMAAMATAGDAKSCLFFVWHYCCQQLHWLQIWRESRRPWRHCIGRGATALAVAAVWGVCAAAPPWWGCCIVGMLVAARSFAVASWFGALPEATRGT</sequence>
<comment type="caution">
    <text evidence="1">The sequence shown here is derived from an EMBL/GenBank/DDBJ whole genome shotgun (WGS) entry which is preliminary data.</text>
</comment>
<dbReference type="GeneID" id="63806347"/>
<evidence type="ECO:0000313" key="1">
    <source>
        <dbReference type="EMBL" id="ORX71129.1"/>
    </source>
</evidence>
<name>A0A1Y1WC67_9FUNG</name>
<dbReference type="Proteomes" id="UP000193922">
    <property type="component" value="Unassembled WGS sequence"/>
</dbReference>
<reference evidence="1 2" key="1">
    <citation type="submission" date="2016-07" db="EMBL/GenBank/DDBJ databases">
        <title>Pervasive Adenine N6-methylation of Active Genes in Fungi.</title>
        <authorList>
            <consortium name="DOE Joint Genome Institute"/>
            <person name="Mondo S.J."/>
            <person name="Dannebaum R.O."/>
            <person name="Kuo R.C."/>
            <person name="Labutti K."/>
            <person name="Haridas S."/>
            <person name="Kuo A."/>
            <person name="Salamov A."/>
            <person name="Ahrendt S.R."/>
            <person name="Lipzen A."/>
            <person name="Sullivan W."/>
            <person name="Andreopoulos W.B."/>
            <person name="Clum A."/>
            <person name="Lindquist E."/>
            <person name="Daum C."/>
            <person name="Ramamoorthy G.K."/>
            <person name="Gryganskyi A."/>
            <person name="Culley D."/>
            <person name="Magnuson J.K."/>
            <person name="James T.Y."/>
            <person name="O'Malley M.A."/>
            <person name="Stajich J.E."/>
            <person name="Spatafora J.W."/>
            <person name="Visel A."/>
            <person name="Grigoriev I.V."/>
        </authorList>
    </citation>
    <scope>NUCLEOTIDE SEQUENCE [LARGE SCALE GENOMIC DNA]</scope>
    <source>
        <strain evidence="1 2">ATCC 12442</strain>
    </source>
</reference>
<dbReference type="RefSeq" id="XP_040744644.1">
    <property type="nucleotide sequence ID" value="XM_040889699.1"/>
</dbReference>
<evidence type="ECO:0000313" key="2">
    <source>
        <dbReference type="Proteomes" id="UP000193922"/>
    </source>
</evidence>
<dbReference type="AlphaFoldDB" id="A0A1Y1WC67"/>
<dbReference type="EMBL" id="MCFD01000004">
    <property type="protein sequence ID" value="ORX71129.1"/>
    <property type="molecule type" value="Genomic_DNA"/>
</dbReference>
<accession>A0A1Y1WC67</accession>
<proteinExistence type="predicted"/>
<organism evidence="1 2">
    <name type="scientific">Linderina pennispora</name>
    <dbReference type="NCBI Taxonomy" id="61395"/>
    <lineage>
        <taxon>Eukaryota</taxon>
        <taxon>Fungi</taxon>
        <taxon>Fungi incertae sedis</taxon>
        <taxon>Zoopagomycota</taxon>
        <taxon>Kickxellomycotina</taxon>
        <taxon>Kickxellomycetes</taxon>
        <taxon>Kickxellales</taxon>
        <taxon>Kickxellaceae</taxon>
        <taxon>Linderina</taxon>
    </lineage>
</organism>
<protein>
    <submittedName>
        <fullName evidence="1">Uncharacterized protein</fullName>
    </submittedName>
</protein>